<feature type="compositionally biased region" description="Basic and acidic residues" evidence="1">
    <location>
        <begin position="343"/>
        <end position="352"/>
    </location>
</feature>
<evidence type="ECO:0000256" key="2">
    <source>
        <dbReference type="SAM" id="Phobius"/>
    </source>
</evidence>
<feature type="compositionally biased region" description="Basic and acidic residues" evidence="1">
    <location>
        <begin position="322"/>
        <end position="334"/>
    </location>
</feature>
<dbReference type="InterPro" id="IPR008535">
    <property type="entry name" value="DUF817"/>
</dbReference>
<feature type="transmembrane region" description="Helical" evidence="2">
    <location>
        <begin position="183"/>
        <end position="201"/>
    </location>
</feature>
<feature type="transmembrane region" description="Helical" evidence="2">
    <location>
        <begin position="44"/>
        <end position="60"/>
    </location>
</feature>
<feature type="compositionally biased region" description="Basic and acidic residues" evidence="1">
    <location>
        <begin position="366"/>
        <end position="384"/>
    </location>
</feature>
<evidence type="ECO:0000313" key="3">
    <source>
        <dbReference type="EMBL" id="BAK34497.1"/>
    </source>
</evidence>
<feature type="transmembrane region" description="Helical" evidence="2">
    <location>
        <begin position="159"/>
        <end position="176"/>
    </location>
</feature>
<name>F5XQJ7_MICPN</name>
<reference evidence="3 4" key="1">
    <citation type="submission" date="2011-05" db="EMBL/GenBank/DDBJ databases">
        <title>Whole genome sequence of Microlunatus phosphovorus NM-1.</title>
        <authorList>
            <person name="Hosoyama A."/>
            <person name="Sasaki K."/>
            <person name="Harada T."/>
            <person name="Igarashi R."/>
            <person name="Kawakoshi A."/>
            <person name="Sasagawa M."/>
            <person name="Fukada J."/>
            <person name="Nakamura S."/>
            <person name="Katano Y."/>
            <person name="Hanada S."/>
            <person name="Kamagata Y."/>
            <person name="Nakamura N."/>
            <person name="Yamazaki S."/>
            <person name="Fujita N."/>
        </authorList>
    </citation>
    <scope>NUCLEOTIDE SEQUENCE [LARGE SCALE GENOMIC DNA]</scope>
    <source>
        <strain evidence="4">ATCC 700054 / DSM 10555 / JCM 9379 / NBRC 101784 / NCIMB 13414 / VKM Ac-1990 / NM-1</strain>
    </source>
</reference>
<keyword evidence="2" id="KW-1133">Transmembrane helix</keyword>
<evidence type="ECO:0000256" key="1">
    <source>
        <dbReference type="SAM" id="MobiDB-lite"/>
    </source>
</evidence>
<gene>
    <name evidence="3" type="ordered locus">MLP_14830</name>
</gene>
<feature type="transmembrane region" description="Helical" evidence="2">
    <location>
        <begin position="134"/>
        <end position="153"/>
    </location>
</feature>
<dbReference type="STRING" id="1032480.MLP_14830"/>
<accession>F5XQJ7</accession>
<dbReference type="EMBL" id="AP012204">
    <property type="protein sequence ID" value="BAK34497.1"/>
    <property type="molecule type" value="Genomic_DNA"/>
</dbReference>
<feature type="compositionally biased region" description="Basic and acidic residues" evidence="1">
    <location>
        <begin position="400"/>
        <end position="420"/>
    </location>
</feature>
<dbReference type="Proteomes" id="UP000007947">
    <property type="component" value="Chromosome"/>
</dbReference>
<sequence length="420" mass="46797">MRAAVAQLVRFGWIETQCCLFAIAIFLGLAVSRSVPLPIPRYDALLAYGILITAVFFVLRLETAREVAVIVAFHALGLALELFKVRVGSWSYPEDAWTKIAGVPLYSGFMYAAVGSYICQAFRRFDLRVNRFPWLPAVILAAAAYANFFSHHWLPDLRVLIAIGFVIVLWRSRVGFTVGQQRYAMPLSLSFVLIGFFLWVAENGATWLGAWQYPDQADFWQLVHVGKWGSWALLVSLSFVLVAAVKLGEGRFYSSPPHQVHGSAHQRDDREHANSHDDHPIDDRRQLATDPCPDLRAQDRADGQGQHDGPVDLGDDHEDDPGDRVGDHHQHVLEPVDPGHALGQRDAHDGHHQHALGGAEIAAVHAGEDNRGEQPGRPDRRHVTGTESLPTGGDLPCQPRSDDHQHAAETDQHRHDRLER</sequence>
<feature type="transmembrane region" description="Helical" evidence="2">
    <location>
        <begin position="228"/>
        <end position="245"/>
    </location>
</feature>
<feature type="compositionally biased region" description="Basic and acidic residues" evidence="1">
    <location>
        <begin position="265"/>
        <end position="287"/>
    </location>
</feature>
<protein>
    <recommendedName>
        <fullName evidence="5">DUF817 domain-containing protein</fullName>
    </recommendedName>
</protein>
<feature type="region of interest" description="Disordered" evidence="1">
    <location>
        <begin position="366"/>
        <end position="420"/>
    </location>
</feature>
<dbReference type="eggNOG" id="COG3739">
    <property type="taxonomic scope" value="Bacteria"/>
</dbReference>
<keyword evidence="2" id="KW-0812">Transmembrane</keyword>
<feature type="region of interest" description="Disordered" evidence="1">
    <location>
        <begin position="256"/>
        <end position="353"/>
    </location>
</feature>
<proteinExistence type="predicted"/>
<evidence type="ECO:0008006" key="5">
    <source>
        <dbReference type="Google" id="ProtNLM"/>
    </source>
</evidence>
<dbReference type="AlphaFoldDB" id="F5XQJ7"/>
<feature type="transmembrane region" description="Helical" evidence="2">
    <location>
        <begin position="103"/>
        <end position="122"/>
    </location>
</feature>
<evidence type="ECO:0000313" key="4">
    <source>
        <dbReference type="Proteomes" id="UP000007947"/>
    </source>
</evidence>
<organism evidence="3 4">
    <name type="scientific">Microlunatus phosphovorus (strain ATCC 700054 / DSM 10555 / JCM 9379 / NBRC 101784 / NCIMB 13414 / VKM Ac-1990 / NM-1)</name>
    <dbReference type="NCBI Taxonomy" id="1032480"/>
    <lineage>
        <taxon>Bacteria</taxon>
        <taxon>Bacillati</taxon>
        <taxon>Actinomycetota</taxon>
        <taxon>Actinomycetes</taxon>
        <taxon>Propionibacteriales</taxon>
        <taxon>Propionibacteriaceae</taxon>
        <taxon>Microlunatus</taxon>
    </lineage>
</organism>
<dbReference type="HOGENOM" id="CLU_653479_0_0_11"/>
<keyword evidence="2" id="KW-0472">Membrane</keyword>
<keyword evidence="4" id="KW-1185">Reference proteome</keyword>
<dbReference type="Pfam" id="PF05675">
    <property type="entry name" value="DUF817"/>
    <property type="match status" value="1"/>
</dbReference>
<feature type="transmembrane region" description="Helical" evidence="2">
    <location>
        <begin position="67"/>
        <end position="83"/>
    </location>
</feature>
<dbReference type="KEGG" id="mph:MLP_14830"/>